<dbReference type="NCBIfam" id="TIGR00158">
    <property type="entry name" value="L9"/>
    <property type="match status" value="1"/>
</dbReference>
<dbReference type="EMBL" id="CP012559">
    <property type="protein sequence ID" value="ALB29976.1"/>
    <property type="molecule type" value="Genomic_DNA"/>
</dbReference>
<dbReference type="Pfam" id="PF03948">
    <property type="entry name" value="Ribosomal_L9_C"/>
    <property type="match status" value="1"/>
</dbReference>
<comment type="similarity">
    <text evidence="1 7">Belongs to the bacterial ribosomal protein bL9 family.</text>
</comment>
<dbReference type="InterPro" id="IPR020069">
    <property type="entry name" value="Ribosomal_bL9_C"/>
</dbReference>
<dbReference type="PANTHER" id="PTHR21368">
    <property type="entry name" value="50S RIBOSOMAL PROTEIN L9"/>
    <property type="match status" value="1"/>
</dbReference>
<proteinExistence type="inferred from homology"/>
<dbReference type="KEGG" id="lhi:JP39_11750"/>
<evidence type="ECO:0000313" key="10">
    <source>
        <dbReference type="EMBL" id="ALB29976.1"/>
    </source>
</evidence>
<keyword evidence="3 7" id="KW-0694">RNA-binding</keyword>
<evidence type="ECO:0000256" key="4">
    <source>
        <dbReference type="ARBA" id="ARBA00022980"/>
    </source>
</evidence>
<evidence type="ECO:0000313" key="11">
    <source>
        <dbReference type="Proteomes" id="UP000061546"/>
    </source>
</evidence>
<dbReference type="Gene3D" id="3.10.430.100">
    <property type="entry name" value="Ribosomal protein L9, C-terminal domain"/>
    <property type="match status" value="1"/>
</dbReference>
<organism evidence="10 11">
    <name type="scientific">Companilactobacillus heilongjiangensis</name>
    <dbReference type="NCBI Taxonomy" id="1074467"/>
    <lineage>
        <taxon>Bacteria</taxon>
        <taxon>Bacillati</taxon>
        <taxon>Bacillota</taxon>
        <taxon>Bacilli</taxon>
        <taxon>Lactobacillales</taxon>
        <taxon>Lactobacillaceae</taxon>
        <taxon>Companilactobacillus</taxon>
    </lineage>
</organism>
<dbReference type="GO" id="GO:0019843">
    <property type="term" value="F:rRNA binding"/>
    <property type="evidence" value="ECO:0007669"/>
    <property type="project" value="UniProtKB-UniRule"/>
</dbReference>
<accession>A0A0K2LF97</accession>
<dbReference type="InterPro" id="IPR000244">
    <property type="entry name" value="Ribosomal_bL9"/>
</dbReference>
<evidence type="ECO:0000259" key="9">
    <source>
        <dbReference type="PROSITE" id="PS00651"/>
    </source>
</evidence>
<feature type="coiled-coil region" evidence="8">
    <location>
        <begin position="44"/>
        <end position="75"/>
    </location>
</feature>
<dbReference type="SUPFAM" id="SSF55658">
    <property type="entry name" value="L9 N-domain-like"/>
    <property type="match status" value="1"/>
</dbReference>
<dbReference type="Gene3D" id="3.40.5.10">
    <property type="entry name" value="Ribosomal protein L9, N-terminal domain"/>
    <property type="match status" value="1"/>
</dbReference>
<protein>
    <recommendedName>
        <fullName evidence="6 7">Large ribosomal subunit protein bL9</fullName>
    </recommendedName>
</protein>
<dbReference type="GO" id="GO:0005840">
    <property type="term" value="C:ribosome"/>
    <property type="evidence" value="ECO:0007669"/>
    <property type="project" value="UniProtKB-KW"/>
</dbReference>
<feature type="domain" description="Ribosomal protein L9" evidence="9">
    <location>
        <begin position="13"/>
        <end position="40"/>
    </location>
</feature>
<dbReference type="GO" id="GO:0003735">
    <property type="term" value="F:structural constituent of ribosome"/>
    <property type="evidence" value="ECO:0007669"/>
    <property type="project" value="InterPro"/>
</dbReference>
<evidence type="ECO:0000256" key="7">
    <source>
        <dbReference type="HAMAP-Rule" id="MF_00503"/>
    </source>
</evidence>
<keyword evidence="4 7" id="KW-0689">Ribosomal protein</keyword>
<dbReference type="GO" id="GO:1990904">
    <property type="term" value="C:ribonucleoprotein complex"/>
    <property type="evidence" value="ECO:0007669"/>
    <property type="project" value="UniProtKB-KW"/>
</dbReference>
<evidence type="ECO:0000256" key="3">
    <source>
        <dbReference type="ARBA" id="ARBA00022884"/>
    </source>
</evidence>
<comment type="function">
    <text evidence="7">Binds to the 23S rRNA.</text>
</comment>
<keyword evidence="2 7" id="KW-0699">rRNA-binding</keyword>
<dbReference type="RefSeq" id="WP_041498925.1">
    <property type="nucleotide sequence ID" value="NZ_BJDV01000004.1"/>
</dbReference>
<dbReference type="STRING" id="1074467.JP39_11750"/>
<dbReference type="OrthoDB" id="9788336at2"/>
<dbReference type="PROSITE" id="PS00651">
    <property type="entry name" value="RIBOSOMAL_L9"/>
    <property type="match status" value="1"/>
</dbReference>
<evidence type="ECO:0000256" key="8">
    <source>
        <dbReference type="SAM" id="Coils"/>
    </source>
</evidence>
<reference evidence="10 11" key="1">
    <citation type="submission" date="2015-08" db="EMBL/GenBank/DDBJ databases">
        <title>Genomic sequence of Lactobacillus heilongjiangensis DSM 28069, isolated from Chinese traditional pickle.</title>
        <authorList>
            <person name="Jiang X."/>
            <person name="Zheng B."/>
            <person name="Cheng H."/>
        </authorList>
    </citation>
    <scope>NUCLEOTIDE SEQUENCE [LARGE SCALE GENOMIC DNA]</scope>
    <source>
        <strain evidence="10 11">DSM 28069</strain>
    </source>
</reference>
<keyword evidence="11" id="KW-1185">Reference proteome</keyword>
<dbReference type="GO" id="GO:0006412">
    <property type="term" value="P:translation"/>
    <property type="evidence" value="ECO:0007669"/>
    <property type="project" value="UniProtKB-UniRule"/>
</dbReference>
<keyword evidence="5 7" id="KW-0687">Ribonucleoprotein</keyword>
<evidence type="ECO:0000256" key="6">
    <source>
        <dbReference type="ARBA" id="ARBA00035292"/>
    </source>
</evidence>
<dbReference type="InterPro" id="IPR036935">
    <property type="entry name" value="Ribosomal_bL9_N_sf"/>
</dbReference>
<dbReference type="FunFam" id="3.40.5.10:FF:000002">
    <property type="entry name" value="50S ribosomal protein L9"/>
    <property type="match status" value="1"/>
</dbReference>
<dbReference type="InterPro" id="IPR009027">
    <property type="entry name" value="Ribosomal_bL9/RNase_H1_N"/>
</dbReference>
<evidence type="ECO:0000256" key="2">
    <source>
        <dbReference type="ARBA" id="ARBA00022730"/>
    </source>
</evidence>
<dbReference type="InterPro" id="IPR020594">
    <property type="entry name" value="Ribosomal_bL9_bac/chp"/>
</dbReference>
<evidence type="ECO:0000256" key="5">
    <source>
        <dbReference type="ARBA" id="ARBA00023274"/>
    </source>
</evidence>
<evidence type="ECO:0000256" key="1">
    <source>
        <dbReference type="ARBA" id="ARBA00010605"/>
    </source>
</evidence>
<sequence>MKVIFLEDVRGKGKKGELRNVADGYAQNFLIKNKKAIEATTANVAKLKAEQNREAKDYEAEKAEAKVLKTQIEDDKTVVEVSAKAGTDGRLFGSVTTKKIAEELNNQYGIKADKHKMTLADGVKALGYINVPVKLFEGVEATIRVHVAEKK</sequence>
<name>A0A0K2LF97_9LACO</name>
<dbReference type="Pfam" id="PF01281">
    <property type="entry name" value="Ribosomal_L9_N"/>
    <property type="match status" value="1"/>
</dbReference>
<dbReference type="SUPFAM" id="SSF55653">
    <property type="entry name" value="Ribosomal protein L9 C-domain"/>
    <property type="match status" value="1"/>
</dbReference>
<dbReference type="InterPro" id="IPR036791">
    <property type="entry name" value="Ribosomal_bL9_C_sf"/>
</dbReference>
<gene>
    <name evidence="7" type="primary">rplI</name>
    <name evidence="10" type="ORF">JP39_11750</name>
</gene>
<keyword evidence="8" id="KW-0175">Coiled coil</keyword>
<dbReference type="Proteomes" id="UP000061546">
    <property type="component" value="Chromosome"/>
</dbReference>
<dbReference type="InterPro" id="IPR020070">
    <property type="entry name" value="Ribosomal_bL9_N"/>
</dbReference>
<dbReference type="HAMAP" id="MF_00503">
    <property type="entry name" value="Ribosomal_bL9"/>
    <property type="match status" value="1"/>
</dbReference>
<dbReference type="AlphaFoldDB" id="A0A0K2LF97"/>